<evidence type="ECO:0000313" key="2">
    <source>
        <dbReference type="Proteomes" id="UP000234661"/>
    </source>
</evidence>
<reference evidence="1 2" key="2">
    <citation type="submission" date="2018-01" db="EMBL/GenBank/DDBJ databases">
        <title>Genomic study of Klebsiella pneumoniae.</title>
        <authorList>
            <person name="Yang Y."/>
            <person name="Bicalho R."/>
        </authorList>
    </citation>
    <scope>NUCLEOTIDE SEQUENCE [LARGE SCALE GENOMIC DNA]</scope>
    <source>
        <strain evidence="1 2">A2</strain>
    </source>
</reference>
<proteinExistence type="predicted"/>
<dbReference type="AlphaFoldDB" id="A0A1Q8YNJ5"/>
<name>A0A1Q8YNJ5_9ENTR</name>
<comment type="caution">
    <text evidence="1">The sequence shown here is derived from an EMBL/GenBank/DDBJ whole genome shotgun (WGS) entry which is preliminary data.</text>
</comment>
<dbReference type="Proteomes" id="UP000234661">
    <property type="component" value="Unassembled WGS sequence"/>
</dbReference>
<evidence type="ECO:0000313" key="1">
    <source>
        <dbReference type="EMBL" id="PLM49808.1"/>
    </source>
</evidence>
<accession>A0A1Q8YNJ5</accession>
<dbReference type="EMBL" id="PIET01001650">
    <property type="protein sequence ID" value="PLM49808.1"/>
    <property type="molecule type" value="Genomic_DNA"/>
</dbReference>
<protein>
    <submittedName>
        <fullName evidence="1">Uncharacterized protein</fullName>
    </submittedName>
</protein>
<organism evidence="1 2">
    <name type="scientific">Klebsiella michiganensis</name>
    <dbReference type="NCBI Taxonomy" id="1134687"/>
    <lineage>
        <taxon>Bacteria</taxon>
        <taxon>Pseudomonadati</taxon>
        <taxon>Pseudomonadota</taxon>
        <taxon>Gammaproteobacteria</taxon>
        <taxon>Enterobacterales</taxon>
        <taxon>Enterobacteriaceae</taxon>
        <taxon>Klebsiella/Raoultella group</taxon>
        <taxon>Klebsiella</taxon>
    </lineage>
</organism>
<reference evidence="1 2" key="1">
    <citation type="submission" date="2017-11" db="EMBL/GenBank/DDBJ databases">
        <authorList>
            <person name="Han C.G."/>
        </authorList>
    </citation>
    <scope>NUCLEOTIDE SEQUENCE [LARGE SCALE GENOMIC DNA]</scope>
    <source>
        <strain evidence="1 2">A2</strain>
    </source>
</reference>
<gene>
    <name evidence="1" type="ORF">CWM85_33075</name>
</gene>
<sequence length="87" mass="10284">MSRASSLLEIRETTLFYCLYSHSLAFARFIRSEITRPDFTPPRAILVVTSQLLVRSFVLKETLFYKSVRRVHRLFVFLPLNAFGWQK</sequence>